<accession>A0A2V5KZS8</accession>
<dbReference type="GO" id="GO:0004074">
    <property type="term" value="F:biliverdin reductase [NAD(P)H] activity"/>
    <property type="evidence" value="ECO:0007669"/>
    <property type="project" value="TreeGrafter"/>
</dbReference>
<dbReference type="Proteomes" id="UP000247832">
    <property type="component" value="Unassembled WGS sequence"/>
</dbReference>
<dbReference type="EMBL" id="QJVD01000052">
    <property type="protein sequence ID" value="PYI64421.1"/>
    <property type="molecule type" value="Genomic_DNA"/>
</dbReference>
<evidence type="ECO:0000259" key="1">
    <source>
        <dbReference type="Pfam" id="PF13460"/>
    </source>
</evidence>
<evidence type="ECO:0000313" key="3">
    <source>
        <dbReference type="Proteomes" id="UP000247832"/>
    </source>
</evidence>
<gene>
    <name evidence="2" type="ORF">CVV68_22010</name>
</gene>
<sequence>MASVLWRLLTVAGGVMEVAVFGATGATGLEACRLSVAAGHTVRAVRRQGNELSLAASDSLRAVHADVVTGDGVAEAVAGADAVLSVLGAPSYTRHPITVYSTGTHAIINALREAGHGKRFVVVSSGLTYPPPAGCGFIAARIVLSFLLNVLGKTLYADMRRLEELVRSSDDIAWTIMRPGHLFNTESVSQCRLNLNDPTQRYTSRVDLAAAMVGEIDTTEHVRQAVSRTTTRR</sequence>
<name>A0A2V5KZS8_9MICC</name>
<dbReference type="InterPro" id="IPR051606">
    <property type="entry name" value="Polyketide_Oxido-like"/>
</dbReference>
<protein>
    <submittedName>
        <fullName evidence="2">NAD-dependent epimerase</fullName>
    </submittedName>
</protein>
<dbReference type="SUPFAM" id="SSF51735">
    <property type="entry name" value="NAD(P)-binding Rossmann-fold domains"/>
    <property type="match status" value="1"/>
</dbReference>
<dbReference type="PANTHER" id="PTHR43355">
    <property type="entry name" value="FLAVIN REDUCTASE (NADPH)"/>
    <property type="match status" value="1"/>
</dbReference>
<proteinExistence type="predicted"/>
<dbReference type="GO" id="GO:0042602">
    <property type="term" value="F:riboflavin reductase (NADPH) activity"/>
    <property type="evidence" value="ECO:0007669"/>
    <property type="project" value="TreeGrafter"/>
</dbReference>
<dbReference type="PANTHER" id="PTHR43355:SF2">
    <property type="entry name" value="FLAVIN REDUCTASE (NADPH)"/>
    <property type="match status" value="1"/>
</dbReference>
<organism evidence="2 3">
    <name type="scientific">Arthrobacter livingstonensis</name>
    <dbReference type="NCBI Taxonomy" id="670078"/>
    <lineage>
        <taxon>Bacteria</taxon>
        <taxon>Bacillati</taxon>
        <taxon>Actinomycetota</taxon>
        <taxon>Actinomycetes</taxon>
        <taxon>Micrococcales</taxon>
        <taxon>Micrococcaceae</taxon>
        <taxon>Arthrobacter</taxon>
    </lineage>
</organism>
<comment type="caution">
    <text evidence="2">The sequence shown here is derived from an EMBL/GenBank/DDBJ whole genome shotgun (WGS) entry which is preliminary data.</text>
</comment>
<dbReference type="InterPro" id="IPR036291">
    <property type="entry name" value="NAD(P)-bd_dom_sf"/>
</dbReference>
<keyword evidence="3" id="KW-1185">Reference proteome</keyword>
<reference evidence="2 3" key="1">
    <citation type="submission" date="2018-05" db="EMBL/GenBank/DDBJ databases">
        <title>Genetic diversity of glacier-inhabiting Cryobacterium bacteria in China and description of Cryobacterium mengkeensis sp. nov. and Arthrobacter glacialis sp. nov.</title>
        <authorList>
            <person name="Liu Q."/>
            <person name="Xin Y.-H."/>
        </authorList>
    </citation>
    <scope>NUCLEOTIDE SEQUENCE [LARGE SCALE GENOMIC DNA]</scope>
    <source>
        <strain evidence="2 3">LI2</strain>
    </source>
</reference>
<dbReference type="AlphaFoldDB" id="A0A2V5KZS8"/>
<dbReference type="OrthoDB" id="9771302at2"/>
<dbReference type="Gene3D" id="3.40.50.720">
    <property type="entry name" value="NAD(P)-binding Rossmann-like Domain"/>
    <property type="match status" value="1"/>
</dbReference>
<dbReference type="InterPro" id="IPR016040">
    <property type="entry name" value="NAD(P)-bd_dom"/>
</dbReference>
<evidence type="ECO:0000313" key="2">
    <source>
        <dbReference type="EMBL" id="PYI64421.1"/>
    </source>
</evidence>
<dbReference type="Pfam" id="PF13460">
    <property type="entry name" value="NAD_binding_10"/>
    <property type="match status" value="1"/>
</dbReference>
<feature type="domain" description="NAD(P)-binding" evidence="1">
    <location>
        <begin position="22"/>
        <end position="217"/>
    </location>
</feature>
<dbReference type="RefSeq" id="WP_110503130.1">
    <property type="nucleotide sequence ID" value="NZ_QJVD01000052.1"/>
</dbReference>